<evidence type="ECO:0000256" key="3">
    <source>
        <dbReference type="SAM" id="Phobius"/>
    </source>
</evidence>
<feature type="transmembrane region" description="Helical" evidence="3">
    <location>
        <begin position="25"/>
        <end position="42"/>
    </location>
</feature>
<dbReference type="PANTHER" id="PTHR22550">
    <property type="entry name" value="SPORE GERMINATION PROTEIN"/>
    <property type="match status" value="1"/>
</dbReference>
<sequence length="586" mass="66040">MYWHELKDIITHINWEEFHFLRHRALYLFAPLAVIILLLIISNKERKKWKTMVAEPLRQYMFSSGSYWTMILPMLLFIIGASCMIIGLAGPTWKKKEIPGQKIQAVVLIALDLSRSMMAKDINPDRIARAKFKVIDFLDANPRARAGLVAFAGTAHPVLPFTSDYKIIKFQSQSLSNKIMPVQGSNIPVLLQQVDTMMKHVTAPSTVLLMTDAIDNSDATLLSNWVNKSIHHLEILLVSTPNGAVIPGYPRVISKQDPAVLQNLSQDTKITITNLTLDNSDVKGIAARVSKKLYFQSEKKKDAKEWDDMGYLLLIPALAITAFSFRRGWTIQWCILIFAMLSLSSCGLKSKNPDWWYTKDYQGQLLQNNGKYAEAAERFEDDKHKAVAYYKAGNYEAAADLFALDSSAAGNYNRGLALTKLGRFDAAEDAFKNAITLDPSLKGQVDQSIQAAKAIKHRADSVMQYEHQSITNKFGDKQIASKQKDKNNPLKEHKPQTDDEKLSADTRVKNLPKTGDRATDKALSNIHGAREAKKFEKGTNPDKSGQIASNILFRRAAADPGEFLHRRFLLQEKLYDRNVKKSKTPW</sequence>
<dbReference type="RefSeq" id="WP_166587210.1">
    <property type="nucleotide sequence ID" value="NZ_WWEO01000044.1"/>
</dbReference>
<dbReference type="SUPFAM" id="SSF48452">
    <property type="entry name" value="TPR-like"/>
    <property type="match status" value="1"/>
</dbReference>
<proteinExistence type="predicted"/>
<feature type="repeat" description="TPR" evidence="1">
    <location>
        <begin position="408"/>
        <end position="441"/>
    </location>
</feature>
<dbReference type="SMART" id="SM00028">
    <property type="entry name" value="TPR"/>
    <property type="match status" value="1"/>
</dbReference>
<reference evidence="5" key="2">
    <citation type="submission" date="2020-10" db="EMBL/GenBank/DDBJ databases">
        <title>Mucilaginibacter sp. nov., isolated from soil.</title>
        <authorList>
            <person name="Jeon C.O."/>
        </authorList>
    </citation>
    <scope>NUCLEOTIDE SEQUENCE</scope>
    <source>
        <strain evidence="5">R11</strain>
    </source>
</reference>
<keyword evidence="3" id="KW-0472">Membrane</keyword>
<dbReference type="AlphaFoldDB" id="A0A966DV98"/>
<dbReference type="Pfam" id="PF13519">
    <property type="entry name" value="VWA_2"/>
    <property type="match status" value="1"/>
</dbReference>
<dbReference type="Gene3D" id="3.40.50.410">
    <property type="entry name" value="von Willebrand factor, type A domain"/>
    <property type="match status" value="1"/>
</dbReference>
<dbReference type="InterPro" id="IPR002035">
    <property type="entry name" value="VWF_A"/>
</dbReference>
<dbReference type="Proteomes" id="UP000638732">
    <property type="component" value="Unassembled WGS sequence"/>
</dbReference>
<evidence type="ECO:0000256" key="2">
    <source>
        <dbReference type="SAM" id="MobiDB-lite"/>
    </source>
</evidence>
<evidence type="ECO:0000313" key="6">
    <source>
        <dbReference type="Proteomes" id="UP000638732"/>
    </source>
</evidence>
<name>A0A966DV98_9SPHI</name>
<dbReference type="InterPro" id="IPR050768">
    <property type="entry name" value="UPF0353/GerABKA_families"/>
</dbReference>
<dbReference type="SMART" id="SM00327">
    <property type="entry name" value="VWA"/>
    <property type="match status" value="1"/>
</dbReference>
<dbReference type="PANTHER" id="PTHR22550:SF14">
    <property type="entry name" value="VWFA DOMAIN-CONTAINING PROTEIN"/>
    <property type="match status" value="1"/>
</dbReference>
<keyword evidence="3" id="KW-0812">Transmembrane</keyword>
<dbReference type="Pfam" id="PF00515">
    <property type="entry name" value="TPR_1"/>
    <property type="match status" value="1"/>
</dbReference>
<keyword evidence="1" id="KW-0802">TPR repeat</keyword>
<keyword evidence="6" id="KW-1185">Reference proteome</keyword>
<reference evidence="5" key="1">
    <citation type="submission" date="2020-01" db="EMBL/GenBank/DDBJ databases">
        <authorList>
            <person name="Seo Y.L."/>
        </authorList>
    </citation>
    <scope>NUCLEOTIDE SEQUENCE</scope>
    <source>
        <strain evidence="5">R11</strain>
    </source>
</reference>
<feature type="domain" description="VWFA" evidence="4">
    <location>
        <begin position="104"/>
        <end position="290"/>
    </location>
</feature>
<evidence type="ECO:0000256" key="1">
    <source>
        <dbReference type="PROSITE-ProRule" id="PRU00339"/>
    </source>
</evidence>
<gene>
    <name evidence="5" type="ORF">GSY63_17885</name>
</gene>
<evidence type="ECO:0000313" key="5">
    <source>
        <dbReference type="EMBL" id="NCD71242.1"/>
    </source>
</evidence>
<feature type="compositionally biased region" description="Basic and acidic residues" evidence="2">
    <location>
        <begin position="482"/>
        <end position="503"/>
    </location>
</feature>
<dbReference type="InterPro" id="IPR011990">
    <property type="entry name" value="TPR-like_helical_dom_sf"/>
</dbReference>
<comment type="caution">
    <text evidence="5">The sequence shown here is derived from an EMBL/GenBank/DDBJ whole genome shotgun (WGS) entry which is preliminary data.</text>
</comment>
<feature type="region of interest" description="Disordered" evidence="2">
    <location>
        <begin position="473"/>
        <end position="503"/>
    </location>
</feature>
<dbReference type="Gene3D" id="1.25.40.10">
    <property type="entry name" value="Tetratricopeptide repeat domain"/>
    <property type="match status" value="1"/>
</dbReference>
<dbReference type="SUPFAM" id="SSF53300">
    <property type="entry name" value="vWA-like"/>
    <property type="match status" value="1"/>
</dbReference>
<accession>A0A966DV98</accession>
<protein>
    <submittedName>
        <fullName evidence="5">VWA domain-containing protein</fullName>
    </submittedName>
</protein>
<evidence type="ECO:0000259" key="4">
    <source>
        <dbReference type="SMART" id="SM00327"/>
    </source>
</evidence>
<organism evidence="5 6">
    <name type="scientific">Mucilaginibacter agri</name>
    <dbReference type="NCBI Taxonomy" id="2695265"/>
    <lineage>
        <taxon>Bacteria</taxon>
        <taxon>Pseudomonadati</taxon>
        <taxon>Bacteroidota</taxon>
        <taxon>Sphingobacteriia</taxon>
        <taxon>Sphingobacteriales</taxon>
        <taxon>Sphingobacteriaceae</taxon>
        <taxon>Mucilaginibacter</taxon>
    </lineage>
</organism>
<dbReference type="InterPro" id="IPR019734">
    <property type="entry name" value="TPR_rpt"/>
</dbReference>
<keyword evidence="3" id="KW-1133">Transmembrane helix</keyword>
<dbReference type="PROSITE" id="PS50005">
    <property type="entry name" value="TPR"/>
    <property type="match status" value="1"/>
</dbReference>
<feature type="transmembrane region" description="Helical" evidence="3">
    <location>
        <begin position="67"/>
        <end position="89"/>
    </location>
</feature>
<dbReference type="EMBL" id="WWEO01000044">
    <property type="protein sequence ID" value="NCD71242.1"/>
    <property type="molecule type" value="Genomic_DNA"/>
</dbReference>
<dbReference type="InterPro" id="IPR036465">
    <property type="entry name" value="vWFA_dom_sf"/>
</dbReference>